<keyword evidence="4" id="KW-1185">Reference proteome</keyword>
<comment type="caution">
    <text evidence="3">The sequence shown here is derived from an EMBL/GenBank/DDBJ whole genome shotgun (WGS) entry which is preliminary data.</text>
</comment>
<proteinExistence type="inferred from homology"/>
<name>A0A2N6RWM1_9BIFI</name>
<dbReference type="InterPro" id="IPR045857">
    <property type="entry name" value="O16G_dom_2"/>
</dbReference>
<evidence type="ECO:0000313" key="4">
    <source>
        <dbReference type="Proteomes" id="UP000235771"/>
    </source>
</evidence>
<dbReference type="AlphaFoldDB" id="A0A2N6RWM1"/>
<organism evidence="3 4">
    <name type="scientific">Gardnerella greenwoodii</name>
    <dbReference type="NCBI Taxonomy" id="2914925"/>
    <lineage>
        <taxon>Bacteria</taxon>
        <taxon>Bacillati</taxon>
        <taxon>Actinomycetota</taxon>
        <taxon>Actinomycetes</taxon>
        <taxon>Bifidobacteriales</taxon>
        <taxon>Bifidobacteriaceae</taxon>
        <taxon>Gardnerella</taxon>
    </lineage>
</organism>
<evidence type="ECO:0000313" key="3">
    <source>
        <dbReference type="EMBL" id="PMC42506.1"/>
    </source>
</evidence>
<dbReference type="GeneID" id="98326916"/>
<reference evidence="3 4" key="1">
    <citation type="submission" date="2017-09" db="EMBL/GenBank/DDBJ databases">
        <title>Bacterial strain isolated from the female urinary microbiota.</title>
        <authorList>
            <person name="Thomas-White K."/>
            <person name="Kumar N."/>
            <person name="Forster S."/>
            <person name="Putonti C."/>
            <person name="Lawley T."/>
            <person name="Wolfe A.J."/>
        </authorList>
    </citation>
    <scope>NUCLEOTIDE SEQUENCE [LARGE SCALE GENOMIC DNA]</scope>
    <source>
        <strain evidence="3 4">UMB1686</strain>
    </source>
</reference>
<dbReference type="RefSeq" id="WP_102695220.1">
    <property type="nucleotide sequence ID" value="NZ_JAKNCL010000004.1"/>
</dbReference>
<dbReference type="PANTHER" id="PTHR10357">
    <property type="entry name" value="ALPHA-AMYLASE FAMILY MEMBER"/>
    <property type="match status" value="1"/>
</dbReference>
<dbReference type="GO" id="GO:0004556">
    <property type="term" value="F:alpha-amylase activity"/>
    <property type="evidence" value="ECO:0007669"/>
    <property type="project" value="TreeGrafter"/>
</dbReference>
<dbReference type="CDD" id="cd11348">
    <property type="entry name" value="AmyAc_2"/>
    <property type="match status" value="1"/>
</dbReference>
<comment type="similarity">
    <text evidence="1">Belongs to the glycosyl hydrolase 13 family.</text>
</comment>
<gene>
    <name evidence="3" type="ORF">CJ216_05790</name>
</gene>
<dbReference type="SUPFAM" id="SSF51445">
    <property type="entry name" value="(Trans)glycosidases"/>
    <property type="match status" value="1"/>
</dbReference>
<dbReference type="Proteomes" id="UP000235771">
    <property type="component" value="Unassembled WGS sequence"/>
</dbReference>
<feature type="domain" description="Glycosyl hydrolase family 13 catalytic" evidence="2">
    <location>
        <begin position="17"/>
        <end position="430"/>
    </location>
</feature>
<evidence type="ECO:0000259" key="2">
    <source>
        <dbReference type="SMART" id="SM00642"/>
    </source>
</evidence>
<dbReference type="Gene3D" id="3.20.20.80">
    <property type="entry name" value="Glycosidases"/>
    <property type="match status" value="1"/>
</dbReference>
<protein>
    <submittedName>
        <fullName evidence="3">Alpha-amylase</fullName>
    </submittedName>
</protein>
<dbReference type="InterPro" id="IPR017853">
    <property type="entry name" value="GH"/>
</dbReference>
<evidence type="ECO:0000256" key="1">
    <source>
        <dbReference type="ARBA" id="ARBA00008061"/>
    </source>
</evidence>
<dbReference type="EMBL" id="PNGV01000002">
    <property type="protein sequence ID" value="PMC42506.1"/>
    <property type="molecule type" value="Genomic_DNA"/>
</dbReference>
<dbReference type="InterPro" id="IPR006047">
    <property type="entry name" value="GH13_cat_dom"/>
</dbReference>
<sequence>MGLYNHAQWLKDAVFYEIYPQSFYDANGDGIGDIRGIIEKLDYVKSLGCNAIWLNPCYDSPFKDAGYDVRDYKKVAARYGTNEDLQQLFNEAHTRGMHILLDLVPGHTSEEHEWFRESSKAQENEFSKRYIWTDSAFSGYSMPFIGGESERDATYILNFFKCQPALNYGFAHRDRAWQSSPDSKEAAETRAAMVDVMRFWLSLGADGFRVDMADSLVKNDDNNGEGSLGKDNTIRAWQEMLGAVKEEYPEAAFVSEWGRPRQALAAGFDLDFYLSWRWDGNPNGYARLARDVDNALDSNPEHDHSYFSARGGGSICPFLDDYCPQYESTCNQGYFSFITCNHDTPRMAPRLDERERRVAFGMLLTMPGVPFVYYGDEIGMKYRDIPTKEGGYARTGTRTPMQWNDTKNLGFSTAAKSKLYLPVEARADGRTCANSRKQAVESGEITTVSAQINCEDSFLSWVRSLIALRHNRASLQADASWRVLYAPVDGRGFAYERCAKNNEGESASERSIVVMNPGVNAETVPFEALANLTQEAVENPLLKIGEVLSDGNSLKLGAQSFAIFNLPL</sequence>
<dbReference type="GO" id="GO:0009313">
    <property type="term" value="P:oligosaccharide catabolic process"/>
    <property type="evidence" value="ECO:0007669"/>
    <property type="project" value="TreeGrafter"/>
</dbReference>
<dbReference type="Gene3D" id="3.90.400.10">
    <property type="entry name" value="Oligo-1,6-glucosidase, Domain 2"/>
    <property type="match status" value="1"/>
</dbReference>
<dbReference type="PANTHER" id="PTHR10357:SF179">
    <property type="entry name" value="NEUTRAL AND BASIC AMINO ACID TRANSPORT PROTEIN RBAT"/>
    <property type="match status" value="1"/>
</dbReference>
<dbReference type="SMART" id="SM00642">
    <property type="entry name" value="Aamy"/>
    <property type="match status" value="1"/>
</dbReference>
<accession>A0A2N6RWM1</accession>
<dbReference type="Pfam" id="PF00128">
    <property type="entry name" value="Alpha-amylase"/>
    <property type="match status" value="2"/>
</dbReference>